<dbReference type="Proteomes" id="UP000664109">
    <property type="component" value="Unassembled WGS sequence"/>
</dbReference>
<keyword evidence="1" id="KW-0812">Transmembrane</keyword>
<evidence type="ECO:0000256" key="1">
    <source>
        <dbReference type="SAM" id="Phobius"/>
    </source>
</evidence>
<feature type="transmembrane region" description="Helical" evidence="1">
    <location>
        <begin position="38"/>
        <end position="56"/>
    </location>
</feature>
<keyword evidence="3" id="KW-1185">Reference proteome</keyword>
<dbReference type="RefSeq" id="WP_205374947.1">
    <property type="nucleotide sequence ID" value="NZ_JAFEJA010000001.1"/>
</dbReference>
<reference evidence="2 3" key="1">
    <citation type="journal article" date="2016" name="Arch. Microbiol.">
        <title>Streptomyces zhihengii sp. nov., isolated from rhizospheric soil of Psammosilene tunicoides.</title>
        <authorList>
            <person name="Huang M.J."/>
            <person name="Fei J.J."/>
            <person name="Salam N."/>
            <person name="Kim C.J."/>
            <person name="Hozzein W.N."/>
            <person name="Xiao M."/>
            <person name="Huang H.Q."/>
            <person name="Li W.J."/>
        </authorList>
    </citation>
    <scope>NUCLEOTIDE SEQUENCE [LARGE SCALE GENOMIC DNA]</scope>
    <source>
        <strain evidence="2 3">YIM T102</strain>
    </source>
</reference>
<keyword evidence="1" id="KW-1133">Transmembrane helix</keyword>
<name>A0ABS2UUB5_9ACTN</name>
<protein>
    <recommendedName>
        <fullName evidence="4">Integral membrane protein</fullName>
    </recommendedName>
</protein>
<comment type="caution">
    <text evidence="2">The sequence shown here is derived from an EMBL/GenBank/DDBJ whole genome shotgun (WGS) entry which is preliminary data.</text>
</comment>
<dbReference type="EMBL" id="JAFEJA010000001">
    <property type="protein sequence ID" value="MBM9621040.1"/>
    <property type="molecule type" value="Genomic_DNA"/>
</dbReference>
<organism evidence="2 3">
    <name type="scientific">Streptomyces zhihengii</name>
    <dbReference type="NCBI Taxonomy" id="1818004"/>
    <lineage>
        <taxon>Bacteria</taxon>
        <taxon>Bacillati</taxon>
        <taxon>Actinomycetota</taxon>
        <taxon>Actinomycetes</taxon>
        <taxon>Kitasatosporales</taxon>
        <taxon>Streptomycetaceae</taxon>
        <taxon>Streptomyces</taxon>
    </lineage>
</organism>
<evidence type="ECO:0008006" key="4">
    <source>
        <dbReference type="Google" id="ProtNLM"/>
    </source>
</evidence>
<keyword evidence="1" id="KW-0472">Membrane</keyword>
<accession>A0ABS2UUB5</accession>
<gene>
    <name evidence="2" type="ORF">JE024_20305</name>
</gene>
<evidence type="ECO:0000313" key="2">
    <source>
        <dbReference type="EMBL" id="MBM9621040.1"/>
    </source>
</evidence>
<evidence type="ECO:0000313" key="3">
    <source>
        <dbReference type="Proteomes" id="UP000664109"/>
    </source>
</evidence>
<sequence length="104" mass="10982">MATSLYVSVMRTVVPLVAGWLITTGARAGLELDGERTVTLVLAGCTAVYYVVFRCLEIAGQRARGTALQTVAGLFLGWARPPEYPAKPALPPVTGDAYRGQANG</sequence>
<proteinExistence type="predicted"/>